<proteinExistence type="predicted"/>
<keyword evidence="2" id="KW-1185">Reference proteome</keyword>
<dbReference type="RefSeq" id="WP_090165736.1">
    <property type="nucleotide sequence ID" value="NZ_FOFB01000003.1"/>
</dbReference>
<evidence type="ECO:0000313" key="1">
    <source>
        <dbReference type="EMBL" id="SEP90954.1"/>
    </source>
</evidence>
<dbReference type="Pfam" id="PF13585">
    <property type="entry name" value="CHU_C"/>
    <property type="match status" value="1"/>
</dbReference>
<accession>A0A1H9BPN2</accession>
<dbReference type="EMBL" id="FOFB01000003">
    <property type="protein sequence ID" value="SEP90954.1"/>
    <property type="molecule type" value="Genomic_DNA"/>
</dbReference>
<gene>
    <name evidence="1" type="ORF">SAMN05444359_103216</name>
</gene>
<dbReference type="InterPro" id="IPR026341">
    <property type="entry name" value="T9SS_type_B"/>
</dbReference>
<dbReference type="PANTHER" id="PTHR46343:SF2">
    <property type="entry name" value="SUSHI_VON WILLEBRAND FACTOR TYPE A_EGF_PENTRAXIN DOMAIN-CONTAINING 1"/>
    <property type="match status" value="1"/>
</dbReference>
<dbReference type="InterPro" id="IPR043555">
    <property type="entry name" value="SRPX-like"/>
</dbReference>
<dbReference type="PANTHER" id="PTHR46343">
    <property type="entry name" value="HYR DOMAIN-CONTAINING PROTEIN"/>
    <property type="match status" value="1"/>
</dbReference>
<dbReference type="Gene3D" id="2.60.40.10">
    <property type="entry name" value="Immunoglobulins"/>
    <property type="match status" value="5"/>
</dbReference>
<dbReference type="InParanoid" id="A0A1H9BPN2"/>
<name>A0A1H9BPN2_9BACT</name>
<dbReference type="NCBIfam" id="TIGR04131">
    <property type="entry name" value="Bac_Flav_CTERM"/>
    <property type="match status" value="1"/>
</dbReference>
<sequence length="2384" mass="252705">MNRTFIITPQAWRLSLLTCFLLMGISSSNLSAQITPFFLDSAPPDQTVGCFTDVTPGGRLRAVVLLQSGVLDTIPVFPVDVVSAPNAPCTGGSVDRTWTVTDVSGTATEMQVITFGPADDNSGPSIVGNLLPAVSDTVDCRSVNQAGDPDSYDRWLGDRRIAVAAASRPGCAPIVAISDDAPDSLSGFDCNDRLDVIFEVTDLCGRTATVGFSYYTVDTVGPVIIGVTNDTIRISCEDLFPAAPTVSLEDCDTIPSLMFSESSTQIMDGSCREYDYDVTRSYMATDACGNMSSVLSVIEVRDGTPPDFQRPGNVNLDCTQDPFDLELTGQPTDLTDNCTPTDSLDVTFTDDIISDAICGDNFNVRRTWRVTDRCGNSRVRQQLIRVRDELDPTYTAPVAEVDVSCANYENTDITGRPFNLDDICDETVNLSFVDEITPGDCPGNFTVERRWRIFDDCENDVFFTQMLTVTDTTPPVFTTAPADLVVTCNTGSGLTSQEQRFNEWLGDLAGARFTDGCTADDDLTVSIVESGTNNFPAFPALNCAEADGTVRRLAVDVIVSDQCGNTNIATVEYLQIDEIPINLFFCPESRVVPTDPGTCSAVVALAPPVIQDLCSDGLPFQLMLRDTAVLTSAAMNQAELGSVPVDALVFNMPIDAELPVNAHSRGIFTITLENSDTEGEDEFFFIYGEDGELLGTTAQGTVQCGTVVTTDTLSPFLFNKYATDGVITFTLEPNIPEGQPGTFAINNLCSGGSRALIHLVQPVRRLTEIVYDIDIDGNGFTVIDPIDTLIANLDLGLHQITYRATDCGGNTDECLFTITVEDREPPVVTCPAPIDMVVADDSCQVTLTVPLPVEVTDNCEPYTVFTEEVPALDQDRLFPFFTDPNLNSLQAGPISLTLSEAPGSLVDSVDIEVFFRGAFDNQSAILDVLLPDGSTLGSTAPGSATCDNRGSLLLKLAASRFLALANADGSLSLNLRPRPVTVPPGQPGEGLIPCDAAAVTSEGDHDGISRAWVRVSYRTLFPDYYTEGATTTPRTATSTANPLARLTFNQGVTNFSYIVTDPSGNADTCTIAVTVRDTTAPVARCQPTTVFIDPSGQSPVTLDPALVDAGSTDNCAIVSSTVSPNEFICAQYGETASVTLRLEDASGNTDSCTTIISIAPLPPEPTATTSVCGGDTLRLFANPPTVASPGQTLYTFRWFAPAGNLISTQQNPIIPGATPANDGAYRVVIRGLTGCEAEGIVNVAIGNIPSAPVIEAPLRVCIGGEAPLTSVSTYAGDVRYEWFRGQPGAGTLLGSSNTATFSAAFTDGENSGTFYAIAYVNGCASPPSNVVSVGTTTQPSATVSDDVLMACEFTSVTLRAQPEADVAYVWTGPNNFMANGREVVLSDLALEDAGEYYLRTVRSGGCFSQEDTVQLNVVAADAPVTLTANNNRICGSDTLTLTASDATGLAYLYQGPSGQMIESASATIRIAPVTEAVAGNWTVSIQRNECLSRPSPPVSITLNQSPVATAMTLPDPVCTGNDLVLQGSSDIPGSSYRWTGPDGFEMTGIAPVIPDVNLSNNGMYVLEVTSPAGCISKDSIEVSILPGIRIDSFSISSANCLNGGEPVSLMANVRPLLNDGADYTYAWSGPEGTSSEAVFEIPNVSLASNGTYTLTIMNEAGCSSNTFSMPVEFNFAPAAPVTPFTPSGVTSICGGEELVLQTNDFGPGVTYLWQLPDGTNIPSSGNSLSLPDADPTLTGVFTVRVIRGGCTSLPSEGRMITVTPFPEIVAMANDPACTGQEINFQATDISGATYSWRGPNNFSSSLANPTIVNADASVHAGRYSVVATLNGCSSDTMFVDIDVNPTPGVPVAQPISPFCISDPDAVLLLRVNPNTTTEGANYEWFIQNGQVSVGPPTESLDLEITDFGLFAGGGLFDFQVRSVLDGCESALSAPITVRLDEVIDQAADAGRDSVICEGLYLLEAGPFSSGSGRWTLVQGTGDISIANPGSRITAVSGLTQFGGPYQFAWTLSNGSCIDYSSDTLTLTVTDGEEAEAGENLIACAGEEFRLNATPVAMVGSGGEWTQGLAQQILGVVIDEPTNPNTTLSGLQPDNTYSFTWTVTSNCGVKMDNVLVNVSDPSPFAGPDAVACNPNRTFTLAADTPTQGSVGRWTALNDQTIIAEPDNPSSTVSNLQEGENHFVWETDAGFCGDRSRDTVTIVFAEPPRPRDDELEASFQGSVTFTPSVNDENPEGSVISFPDVGSGMLTDNGDGSFTFQAPANFVGEIELDYEVSSEGCPTASATAFIQVGKDVDCTPPNIFTPNNDGMNDNFVVPCLLDSGEFPESQVTIYNQWGDEVYRSDKPYNNDWDGTYQGSPLPVATYFYIIDFGGSRERESGDVRIER</sequence>
<reference evidence="2" key="1">
    <citation type="submission" date="2016-10" db="EMBL/GenBank/DDBJ databases">
        <authorList>
            <person name="Varghese N."/>
            <person name="Submissions S."/>
        </authorList>
    </citation>
    <scope>NUCLEOTIDE SEQUENCE [LARGE SCALE GENOMIC DNA]</scope>
    <source>
        <strain evidence="2">DSM 24740</strain>
    </source>
</reference>
<dbReference type="STRING" id="478744.SAMN05444359_103216"/>
<dbReference type="InterPro" id="IPR013783">
    <property type="entry name" value="Ig-like_fold"/>
</dbReference>
<evidence type="ECO:0000313" key="2">
    <source>
        <dbReference type="Proteomes" id="UP000199021"/>
    </source>
</evidence>
<protein>
    <submittedName>
        <fullName evidence="1">Gliding motility-associated C-terminal domain-containing protein</fullName>
    </submittedName>
</protein>
<dbReference type="OrthoDB" id="7794186at2"/>
<organism evidence="1 2">
    <name type="scientific">Neolewinella agarilytica</name>
    <dbReference type="NCBI Taxonomy" id="478744"/>
    <lineage>
        <taxon>Bacteria</taxon>
        <taxon>Pseudomonadati</taxon>
        <taxon>Bacteroidota</taxon>
        <taxon>Saprospiria</taxon>
        <taxon>Saprospirales</taxon>
        <taxon>Lewinellaceae</taxon>
        <taxon>Neolewinella</taxon>
    </lineage>
</organism>
<dbReference type="Proteomes" id="UP000199021">
    <property type="component" value="Unassembled WGS sequence"/>
</dbReference>